<organism evidence="2 3">
    <name type="scientific">Strongyloides papillosus</name>
    <name type="common">Intestinal threadworm</name>
    <dbReference type="NCBI Taxonomy" id="174720"/>
    <lineage>
        <taxon>Eukaryota</taxon>
        <taxon>Metazoa</taxon>
        <taxon>Ecdysozoa</taxon>
        <taxon>Nematoda</taxon>
        <taxon>Chromadorea</taxon>
        <taxon>Rhabditida</taxon>
        <taxon>Tylenchina</taxon>
        <taxon>Panagrolaimomorpha</taxon>
        <taxon>Strongyloidoidea</taxon>
        <taxon>Strongyloididae</taxon>
        <taxon>Strongyloides</taxon>
    </lineage>
</organism>
<reference evidence="3" key="1">
    <citation type="submission" date="2017-02" db="UniProtKB">
        <authorList>
            <consortium name="WormBaseParasite"/>
        </authorList>
    </citation>
    <scope>IDENTIFICATION</scope>
</reference>
<feature type="region of interest" description="Disordered" evidence="1">
    <location>
        <begin position="28"/>
        <end position="72"/>
    </location>
</feature>
<proteinExistence type="predicted"/>
<dbReference type="Proteomes" id="UP000046392">
    <property type="component" value="Unplaced"/>
</dbReference>
<evidence type="ECO:0000313" key="3">
    <source>
        <dbReference type="WBParaSite" id="SPAL_0000972100.2"/>
    </source>
</evidence>
<evidence type="ECO:0000256" key="1">
    <source>
        <dbReference type="SAM" id="MobiDB-lite"/>
    </source>
</evidence>
<protein>
    <submittedName>
        <fullName evidence="3">Uncharacterized protein</fullName>
    </submittedName>
</protein>
<name>A0A0N5BV56_STREA</name>
<keyword evidence="2" id="KW-1185">Reference proteome</keyword>
<dbReference type="AlphaFoldDB" id="A0A0N5BV56"/>
<sequence length="72" mass="7510">MVFGAIAGGISAFGTMLKSAMDVFGLFKKPAPPPQQPPQNSGIPGGQLQPIVQSNPRGPSNRNTNMTQSSKQ</sequence>
<evidence type="ECO:0000313" key="2">
    <source>
        <dbReference type="Proteomes" id="UP000046392"/>
    </source>
</evidence>
<dbReference type="WBParaSite" id="SPAL_0000972100.2">
    <property type="protein sequence ID" value="SPAL_0000972100.2"/>
    <property type="gene ID" value="SPAL_0000972100"/>
</dbReference>
<accession>A0A0N5BV56</accession>
<feature type="compositionally biased region" description="Polar residues" evidence="1">
    <location>
        <begin position="50"/>
        <end position="72"/>
    </location>
</feature>